<keyword evidence="1" id="KW-1133">Transmembrane helix</keyword>
<dbReference type="Proteomes" id="UP000266861">
    <property type="component" value="Unassembled WGS sequence"/>
</dbReference>
<sequence>MGAPVISSKATSRSITVNELLLMNFNLFDLLSFVIIFLDFSHSINLLHLCFQILKRCFLKAYMLLITTLTPSIESPVNSLYANTKEFGTKPTIMSGRVIHEYSIAVVF</sequence>
<evidence type="ECO:0000313" key="3">
    <source>
        <dbReference type="Proteomes" id="UP000266861"/>
    </source>
</evidence>
<keyword evidence="1" id="KW-0812">Transmembrane</keyword>
<evidence type="ECO:0000313" key="2">
    <source>
        <dbReference type="EMBL" id="RHZ76163.1"/>
    </source>
</evidence>
<protein>
    <submittedName>
        <fullName evidence="2">Uncharacterized protein</fullName>
    </submittedName>
</protein>
<feature type="transmembrane region" description="Helical" evidence="1">
    <location>
        <begin position="30"/>
        <end position="54"/>
    </location>
</feature>
<keyword evidence="3" id="KW-1185">Reference proteome</keyword>
<gene>
    <name evidence="2" type="ORF">Glove_202g51</name>
</gene>
<proteinExistence type="predicted"/>
<dbReference type="AlphaFoldDB" id="A0A397IT98"/>
<comment type="caution">
    <text evidence="2">The sequence shown here is derived from an EMBL/GenBank/DDBJ whole genome shotgun (WGS) entry which is preliminary data.</text>
</comment>
<organism evidence="2 3">
    <name type="scientific">Diversispora epigaea</name>
    <dbReference type="NCBI Taxonomy" id="1348612"/>
    <lineage>
        <taxon>Eukaryota</taxon>
        <taxon>Fungi</taxon>
        <taxon>Fungi incertae sedis</taxon>
        <taxon>Mucoromycota</taxon>
        <taxon>Glomeromycotina</taxon>
        <taxon>Glomeromycetes</taxon>
        <taxon>Diversisporales</taxon>
        <taxon>Diversisporaceae</taxon>
        <taxon>Diversispora</taxon>
    </lineage>
</organism>
<accession>A0A397IT98</accession>
<keyword evidence="1" id="KW-0472">Membrane</keyword>
<dbReference type="EMBL" id="PQFF01000189">
    <property type="protein sequence ID" value="RHZ76163.1"/>
    <property type="molecule type" value="Genomic_DNA"/>
</dbReference>
<evidence type="ECO:0000256" key="1">
    <source>
        <dbReference type="SAM" id="Phobius"/>
    </source>
</evidence>
<name>A0A397IT98_9GLOM</name>
<reference evidence="2 3" key="1">
    <citation type="submission" date="2018-08" db="EMBL/GenBank/DDBJ databases">
        <title>Genome and evolution of the arbuscular mycorrhizal fungus Diversispora epigaea (formerly Glomus versiforme) and its bacterial endosymbionts.</title>
        <authorList>
            <person name="Sun X."/>
            <person name="Fei Z."/>
            <person name="Harrison M."/>
        </authorList>
    </citation>
    <scope>NUCLEOTIDE SEQUENCE [LARGE SCALE GENOMIC DNA]</scope>
    <source>
        <strain evidence="2 3">IT104</strain>
    </source>
</reference>